<organism evidence="9 10">
    <name type="scientific">Callorhinchus milii</name>
    <name type="common">Ghost shark</name>
    <dbReference type="NCBI Taxonomy" id="7868"/>
    <lineage>
        <taxon>Eukaryota</taxon>
        <taxon>Metazoa</taxon>
        <taxon>Chordata</taxon>
        <taxon>Craniata</taxon>
        <taxon>Vertebrata</taxon>
        <taxon>Chondrichthyes</taxon>
        <taxon>Holocephali</taxon>
        <taxon>Chimaeriformes</taxon>
        <taxon>Callorhinchidae</taxon>
        <taxon>Callorhinchus</taxon>
    </lineage>
</organism>
<dbReference type="GO" id="GO:0005634">
    <property type="term" value="C:nucleus"/>
    <property type="evidence" value="ECO:0007669"/>
    <property type="project" value="TreeGrafter"/>
</dbReference>
<dbReference type="InterPro" id="IPR014720">
    <property type="entry name" value="dsRBD_dom"/>
</dbReference>
<evidence type="ECO:0000256" key="5">
    <source>
        <dbReference type="ARBA" id="ARBA00022884"/>
    </source>
</evidence>
<dbReference type="FunFam" id="3.30.160.20:FF:000019">
    <property type="entry name" value="RISC-loading complex subunit TARBP2"/>
    <property type="match status" value="1"/>
</dbReference>
<feature type="domain" description="DRBM" evidence="8">
    <location>
        <begin position="30"/>
        <end position="97"/>
    </location>
</feature>
<dbReference type="CDD" id="cd19863">
    <property type="entry name" value="DSRM_PRKRA-like_rpt2"/>
    <property type="match status" value="1"/>
</dbReference>
<evidence type="ECO:0000259" key="8">
    <source>
        <dbReference type="PROSITE" id="PS50137"/>
    </source>
</evidence>
<reference evidence="10" key="3">
    <citation type="journal article" date="2014" name="Nature">
        <title>Elephant shark genome provides unique insights into gnathostome evolution.</title>
        <authorList>
            <consortium name="International Elephant Shark Genome Sequencing Consortium"/>
            <person name="Venkatesh B."/>
            <person name="Lee A.P."/>
            <person name="Ravi V."/>
            <person name="Maurya A.K."/>
            <person name="Lian M.M."/>
            <person name="Swann J.B."/>
            <person name="Ohta Y."/>
            <person name="Flajnik M.F."/>
            <person name="Sutoh Y."/>
            <person name="Kasahara M."/>
            <person name="Hoon S."/>
            <person name="Gangu V."/>
            <person name="Roy S.W."/>
            <person name="Irimia M."/>
            <person name="Korzh V."/>
            <person name="Kondrychyn I."/>
            <person name="Lim Z.W."/>
            <person name="Tay B.H."/>
            <person name="Tohari S."/>
            <person name="Kong K.W."/>
            <person name="Ho S."/>
            <person name="Lorente-Galdos B."/>
            <person name="Quilez J."/>
            <person name="Marques-Bonet T."/>
            <person name="Raney B.J."/>
            <person name="Ingham P.W."/>
            <person name="Tay A."/>
            <person name="Hillier L.W."/>
            <person name="Minx P."/>
            <person name="Boehm T."/>
            <person name="Wilson R.K."/>
            <person name="Brenner S."/>
            <person name="Warren W.C."/>
        </authorList>
    </citation>
    <scope>NUCLEOTIDE SEQUENCE [LARGE SCALE GENOMIC DNA]</scope>
</reference>
<dbReference type="GO" id="GO:0030422">
    <property type="term" value="P:siRNA processing"/>
    <property type="evidence" value="ECO:0007669"/>
    <property type="project" value="TreeGrafter"/>
</dbReference>
<feature type="domain" description="DRBM" evidence="8">
    <location>
        <begin position="129"/>
        <end position="197"/>
    </location>
</feature>
<dbReference type="InterPro" id="IPR051247">
    <property type="entry name" value="RLC_Component"/>
</dbReference>
<dbReference type="GeneTree" id="ENSGT00940000157618"/>
<dbReference type="CDD" id="cd19862">
    <property type="entry name" value="DSRM_PRKRA-like_rpt1"/>
    <property type="match status" value="1"/>
</dbReference>
<dbReference type="GO" id="GO:0003725">
    <property type="term" value="F:double-stranded RNA binding"/>
    <property type="evidence" value="ECO:0007669"/>
    <property type="project" value="TreeGrafter"/>
</dbReference>
<reference evidence="9" key="4">
    <citation type="submission" date="2025-08" db="UniProtKB">
        <authorList>
            <consortium name="Ensembl"/>
        </authorList>
    </citation>
    <scope>IDENTIFICATION</scope>
</reference>
<evidence type="ECO:0000256" key="4">
    <source>
        <dbReference type="ARBA" id="ARBA00022737"/>
    </source>
</evidence>
<dbReference type="Proteomes" id="UP000314986">
    <property type="component" value="Unassembled WGS sequence"/>
</dbReference>
<evidence type="ECO:0000256" key="1">
    <source>
        <dbReference type="ARBA" id="ARBA00004556"/>
    </source>
</evidence>
<dbReference type="GO" id="GO:0016442">
    <property type="term" value="C:RISC complex"/>
    <property type="evidence" value="ECO:0007669"/>
    <property type="project" value="TreeGrafter"/>
</dbReference>
<dbReference type="InterPro" id="IPR044467">
    <property type="entry name" value="PRKRA_DSRM_3"/>
</dbReference>
<evidence type="ECO:0000256" key="6">
    <source>
        <dbReference type="ARBA" id="ARBA00023158"/>
    </source>
</evidence>
<reference evidence="10" key="2">
    <citation type="journal article" date="2007" name="PLoS Biol.">
        <title>Survey sequencing and comparative analysis of the elephant shark (Callorhinchus milii) genome.</title>
        <authorList>
            <person name="Venkatesh B."/>
            <person name="Kirkness E.F."/>
            <person name="Loh Y.H."/>
            <person name="Halpern A.L."/>
            <person name="Lee A.P."/>
            <person name="Johnson J."/>
            <person name="Dandona N."/>
            <person name="Viswanathan L.D."/>
            <person name="Tay A."/>
            <person name="Venter J.C."/>
            <person name="Strausberg R.L."/>
            <person name="Brenner S."/>
        </authorList>
    </citation>
    <scope>NUCLEOTIDE SEQUENCE [LARGE SCALE GENOMIC DNA]</scope>
</reference>
<dbReference type="GO" id="GO:0070578">
    <property type="term" value="C:RISC-loading complex"/>
    <property type="evidence" value="ECO:0007669"/>
    <property type="project" value="TreeGrafter"/>
</dbReference>
<feature type="domain" description="DRBM" evidence="8">
    <location>
        <begin position="258"/>
        <end position="326"/>
    </location>
</feature>
<evidence type="ECO:0000313" key="9">
    <source>
        <dbReference type="Ensembl" id="ENSCMIP00000032173.1"/>
    </source>
</evidence>
<comment type="subcellular location">
    <subcellularLocation>
        <location evidence="1">Cytoplasm</location>
        <location evidence="1">Perinuclear region</location>
    </subcellularLocation>
</comment>
<comment type="similarity">
    <text evidence="2">Belongs to the PRKRA family.</text>
</comment>
<dbReference type="FunFam" id="3.30.160.20:FF:000005">
    <property type="entry name" value="Putative double-stranded RNA-specific adenosine deaminase"/>
    <property type="match status" value="1"/>
</dbReference>
<dbReference type="GO" id="GO:0048471">
    <property type="term" value="C:perinuclear region of cytoplasm"/>
    <property type="evidence" value="ECO:0007669"/>
    <property type="project" value="UniProtKB-SubCell"/>
</dbReference>
<reference evidence="10" key="1">
    <citation type="journal article" date="2006" name="Science">
        <title>Ancient noncoding elements conserved in the human genome.</title>
        <authorList>
            <person name="Venkatesh B."/>
            <person name="Kirkness E.F."/>
            <person name="Loh Y.H."/>
            <person name="Halpern A.L."/>
            <person name="Lee A.P."/>
            <person name="Johnson J."/>
            <person name="Dandona N."/>
            <person name="Viswanathan L.D."/>
            <person name="Tay A."/>
            <person name="Venter J.C."/>
            <person name="Strausberg R.L."/>
            <person name="Brenner S."/>
        </authorList>
    </citation>
    <scope>NUCLEOTIDE SEQUENCE [LARGE SCALE GENOMIC DNA]</scope>
</reference>
<dbReference type="CDD" id="cd19892">
    <property type="entry name" value="DSRM_PRKRA_rpt3"/>
    <property type="match status" value="1"/>
</dbReference>
<evidence type="ECO:0000256" key="7">
    <source>
        <dbReference type="PROSITE-ProRule" id="PRU00266"/>
    </source>
</evidence>
<evidence type="ECO:0000256" key="2">
    <source>
        <dbReference type="ARBA" id="ARBA00005856"/>
    </source>
</evidence>
<dbReference type="Pfam" id="PF00035">
    <property type="entry name" value="dsrm"/>
    <property type="match status" value="2"/>
</dbReference>
<evidence type="ECO:0000313" key="10">
    <source>
        <dbReference type="Proteomes" id="UP000314986"/>
    </source>
</evidence>
<name>A0A4W3J1S5_CALMI</name>
<dbReference type="Ensembl" id="ENSCMIT00000032664.1">
    <property type="protein sequence ID" value="ENSCMIP00000032173.1"/>
    <property type="gene ID" value="ENSCMIG00000013753.1"/>
</dbReference>
<evidence type="ECO:0000256" key="3">
    <source>
        <dbReference type="ARBA" id="ARBA00022490"/>
    </source>
</evidence>
<dbReference type="FunFam" id="3.30.160.20:FF:000018">
    <property type="entry name" value="RISC-loading complex subunit TARBP2 isoform X3"/>
    <property type="match status" value="1"/>
</dbReference>
<proteinExistence type="inferred from homology"/>
<dbReference type="PANTHER" id="PTHR46205:SF2">
    <property type="entry name" value="INTERFERON-INDUCIBLE DOUBLE-STRANDED RNA-DEPENDENT PROTEIN KINASE ACTIVATOR A"/>
    <property type="match status" value="1"/>
</dbReference>
<accession>A0A4W3J1S5</accession>
<keyword evidence="4" id="KW-0677">Repeat</keyword>
<dbReference type="GO" id="GO:0035197">
    <property type="term" value="F:siRNA binding"/>
    <property type="evidence" value="ECO:0007669"/>
    <property type="project" value="TreeGrafter"/>
</dbReference>
<dbReference type="SMART" id="SM00358">
    <property type="entry name" value="DSRM"/>
    <property type="match status" value="3"/>
</dbReference>
<dbReference type="GO" id="GO:0070920">
    <property type="term" value="P:regulation of regulatory ncRNA processing"/>
    <property type="evidence" value="ECO:0007669"/>
    <property type="project" value="TreeGrafter"/>
</dbReference>
<reference evidence="9" key="5">
    <citation type="submission" date="2025-09" db="UniProtKB">
        <authorList>
            <consortium name="Ensembl"/>
        </authorList>
    </citation>
    <scope>IDENTIFICATION</scope>
</reference>
<dbReference type="SUPFAM" id="SSF54768">
    <property type="entry name" value="dsRNA-binding domain-like"/>
    <property type="match status" value="3"/>
</dbReference>
<dbReference type="Gene3D" id="3.30.160.20">
    <property type="match status" value="3"/>
</dbReference>
<dbReference type="PANTHER" id="PTHR46205">
    <property type="entry name" value="LOQUACIOUS, ISOFORM B"/>
    <property type="match status" value="1"/>
</dbReference>
<dbReference type="PROSITE" id="PS50137">
    <property type="entry name" value="DS_RBD"/>
    <property type="match status" value="3"/>
</dbReference>
<protein>
    <recommendedName>
        <fullName evidence="8">DRBM domain-containing protein</fullName>
    </recommendedName>
</protein>
<keyword evidence="6" id="KW-0943">RNA-mediated gene silencing</keyword>
<dbReference type="AlphaFoldDB" id="A0A4W3J1S5"/>
<keyword evidence="3" id="KW-0963">Cytoplasm</keyword>
<sequence>VHLVPETVTQKKSRGEGCLDQMIAAIPGKTPISLLQEYCTRNGNSPQYELVTSEGQAHLPCFVYKVVVGEVSCTGEGPSKKAAKHKAAEAVLHVLNEGALQDLVYNCMSYPLPNSQPLICSTPPQNQTNHIGILQEMVVQKGWRIPEYTFTQESGPAHKKEFTIICRVESFVETGCGTSKKLAKRDAAEKMFAKLQNIPAGWMGGEELDTGGISMIPGNKWDSPQPKGIACTWDVLRNSPGEKINQLKRSPLSIPNSDYTQMLGEVVDEQRFDVTYLDIDELSVNGQYQCLAELSTQPVTVCHGTGISRGNAHNDAAHNALQYLKIMAGRN</sequence>
<keyword evidence="5 7" id="KW-0694">RNA-binding</keyword>
<gene>
    <name evidence="9" type="primary">prkra</name>
</gene>
<keyword evidence="10" id="KW-1185">Reference proteome</keyword>